<feature type="transmembrane region" description="Helical" evidence="1">
    <location>
        <begin position="6"/>
        <end position="27"/>
    </location>
</feature>
<reference evidence="2" key="2">
    <citation type="journal article" date="2021" name="PeerJ">
        <title>Extensive microbial diversity within the chicken gut microbiome revealed by metagenomics and culture.</title>
        <authorList>
            <person name="Gilroy R."/>
            <person name="Ravi A."/>
            <person name="Getino M."/>
            <person name="Pursley I."/>
            <person name="Horton D.L."/>
            <person name="Alikhan N.F."/>
            <person name="Baker D."/>
            <person name="Gharbi K."/>
            <person name="Hall N."/>
            <person name="Watson M."/>
            <person name="Adriaenssens E.M."/>
            <person name="Foster-Nyarko E."/>
            <person name="Jarju S."/>
            <person name="Secka A."/>
            <person name="Antonio M."/>
            <person name="Oren A."/>
            <person name="Chaudhuri R.R."/>
            <person name="La Ragione R."/>
            <person name="Hildebrand F."/>
            <person name="Pallen M.J."/>
        </authorList>
    </citation>
    <scope>NUCLEOTIDE SEQUENCE</scope>
    <source>
        <strain evidence="2">ChiSjej4B22-8148</strain>
    </source>
</reference>
<reference evidence="2" key="1">
    <citation type="submission" date="2020-10" db="EMBL/GenBank/DDBJ databases">
        <authorList>
            <person name="Gilroy R."/>
        </authorList>
    </citation>
    <scope>NUCLEOTIDE SEQUENCE</scope>
    <source>
        <strain evidence="2">ChiSjej4B22-8148</strain>
    </source>
</reference>
<keyword evidence="1" id="KW-0472">Membrane</keyword>
<evidence type="ECO:0000313" key="3">
    <source>
        <dbReference type="Proteomes" id="UP000886757"/>
    </source>
</evidence>
<keyword evidence="1" id="KW-0812">Transmembrane</keyword>
<dbReference type="Proteomes" id="UP000886757">
    <property type="component" value="Unassembled WGS sequence"/>
</dbReference>
<feature type="transmembrane region" description="Helical" evidence="1">
    <location>
        <begin position="48"/>
        <end position="66"/>
    </location>
</feature>
<evidence type="ECO:0000313" key="2">
    <source>
        <dbReference type="EMBL" id="HIR13999.1"/>
    </source>
</evidence>
<accession>A0A9D1ADJ6</accession>
<gene>
    <name evidence="2" type="ORF">IAB31_08765</name>
</gene>
<proteinExistence type="predicted"/>
<evidence type="ECO:0000256" key="1">
    <source>
        <dbReference type="SAM" id="Phobius"/>
    </source>
</evidence>
<comment type="caution">
    <text evidence="2">The sequence shown here is derived from an EMBL/GenBank/DDBJ whole genome shotgun (WGS) entry which is preliminary data.</text>
</comment>
<name>A0A9D1ADJ6_9FIRM</name>
<feature type="transmembrane region" description="Helical" evidence="1">
    <location>
        <begin position="109"/>
        <end position="132"/>
    </location>
</feature>
<feature type="transmembrane region" description="Helical" evidence="1">
    <location>
        <begin position="72"/>
        <end position="97"/>
    </location>
</feature>
<feature type="transmembrane region" description="Helical" evidence="1">
    <location>
        <begin position="144"/>
        <end position="164"/>
    </location>
</feature>
<dbReference type="EMBL" id="DVGK01000102">
    <property type="protein sequence ID" value="HIR13999.1"/>
    <property type="molecule type" value="Genomic_DNA"/>
</dbReference>
<sequence length="177" mass="19700">MRQAYIWGAAAGAAFGVVLLAIILFVTKNDGSLKCRYDERQELFRGRGYKAGFFTFLCYCILYGILHDVMEIRVISASAAMFAGICLSVSVYACYCIRHDAYLALNEKPVRIMVSFFLVALMNLGIGVYHLAQGSLVEDGVLSISVLNPICGLMMGVLAAAMLFRYRSERRHLEEDE</sequence>
<organism evidence="2 3">
    <name type="scientific">Candidatus Choladousia intestinavium</name>
    <dbReference type="NCBI Taxonomy" id="2840727"/>
    <lineage>
        <taxon>Bacteria</taxon>
        <taxon>Bacillati</taxon>
        <taxon>Bacillota</taxon>
        <taxon>Clostridia</taxon>
        <taxon>Lachnospirales</taxon>
        <taxon>Lachnospiraceae</taxon>
        <taxon>Lachnospiraceae incertae sedis</taxon>
        <taxon>Candidatus Choladousia</taxon>
    </lineage>
</organism>
<dbReference type="AlphaFoldDB" id="A0A9D1ADJ6"/>
<protein>
    <submittedName>
        <fullName evidence="2">Uncharacterized protein</fullName>
    </submittedName>
</protein>
<keyword evidence="1" id="KW-1133">Transmembrane helix</keyword>